<feature type="domain" description="TonB-dependent receptor-like beta-barrel" evidence="13">
    <location>
        <begin position="271"/>
        <end position="663"/>
    </location>
</feature>
<evidence type="ECO:0000259" key="14">
    <source>
        <dbReference type="Pfam" id="PF07715"/>
    </source>
</evidence>
<organism evidence="15 16">
    <name type="scientific">Pseudomonas borbori</name>
    <dbReference type="NCBI Taxonomy" id="289003"/>
    <lineage>
        <taxon>Bacteria</taxon>
        <taxon>Pseudomonadati</taxon>
        <taxon>Pseudomonadota</taxon>
        <taxon>Gammaproteobacteria</taxon>
        <taxon>Pseudomonadales</taxon>
        <taxon>Pseudomonadaceae</taxon>
        <taxon>Pseudomonas</taxon>
    </lineage>
</organism>
<evidence type="ECO:0000256" key="1">
    <source>
        <dbReference type="ARBA" id="ARBA00004571"/>
    </source>
</evidence>
<keyword evidence="7 9" id="KW-0472">Membrane</keyword>
<evidence type="ECO:0000256" key="11">
    <source>
        <dbReference type="RuleBase" id="RU003357"/>
    </source>
</evidence>
<protein>
    <submittedName>
        <fullName evidence="15">Iron complex outermembrane recepter protein</fullName>
    </submittedName>
</protein>
<dbReference type="GO" id="GO:0015344">
    <property type="term" value="F:siderophore uptake transmembrane transporter activity"/>
    <property type="evidence" value="ECO:0007669"/>
    <property type="project" value="TreeGrafter"/>
</dbReference>
<feature type="short sequence motif" description="TonB C-terminal box" evidence="10">
    <location>
        <begin position="684"/>
        <end position="701"/>
    </location>
</feature>
<dbReference type="InterPro" id="IPR039426">
    <property type="entry name" value="TonB-dep_rcpt-like"/>
</dbReference>
<keyword evidence="6 11" id="KW-0798">TonB box</keyword>
<dbReference type="InterPro" id="IPR012910">
    <property type="entry name" value="Plug_dom"/>
</dbReference>
<dbReference type="Pfam" id="PF00593">
    <property type="entry name" value="TonB_dep_Rec_b-barrel"/>
    <property type="match status" value="1"/>
</dbReference>
<dbReference type="InterPro" id="IPR036942">
    <property type="entry name" value="Beta-barrel_TonB_sf"/>
</dbReference>
<dbReference type="STRING" id="289003.SAMN05216190_10997"/>
<evidence type="ECO:0000256" key="8">
    <source>
        <dbReference type="ARBA" id="ARBA00023237"/>
    </source>
</evidence>
<keyword evidence="8 9" id="KW-0998">Cell outer membrane</keyword>
<dbReference type="Gene3D" id="2.170.130.10">
    <property type="entry name" value="TonB-dependent receptor, plug domain"/>
    <property type="match status" value="1"/>
</dbReference>
<dbReference type="InterPro" id="IPR000531">
    <property type="entry name" value="Beta-barrel_TonB"/>
</dbReference>
<dbReference type="PANTHER" id="PTHR30069:SF28">
    <property type="entry name" value="TONB-DEPENDENT RECEPTOR YNCD-RELATED"/>
    <property type="match status" value="1"/>
</dbReference>
<dbReference type="AlphaFoldDB" id="A0A1I5PTU2"/>
<name>A0A1I5PTU2_9PSED</name>
<dbReference type="GO" id="GO:0009279">
    <property type="term" value="C:cell outer membrane"/>
    <property type="evidence" value="ECO:0007669"/>
    <property type="project" value="UniProtKB-SubCell"/>
</dbReference>
<dbReference type="PROSITE" id="PS01156">
    <property type="entry name" value="TONB_DEPENDENT_REC_2"/>
    <property type="match status" value="1"/>
</dbReference>
<dbReference type="InterPro" id="IPR037066">
    <property type="entry name" value="Plug_dom_sf"/>
</dbReference>
<comment type="subcellular location">
    <subcellularLocation>
        <location evidence="1 9">Cell outer membrane</location>
        <topology evidence="1 9">Multi-pass membrane protein</topology>
    </subcellularLocation>
</comment>
<proteinExistence type="inferred from homology"/>
<dbReference type="OrthoDB" id="9760620at2"/>
<evidence type="ECO:0000256" key="7">
    <source>
        <dbReference type="ARBA" id="ARBA00023136"/>
    </source>
</evidence>
<evidence type="ECO:0000256" key="3">
    <source>
        <dbReference type="ARBA" id="ARBA00022452"/>
    </source>
</evidence>
<evidence type="ECO:0000256" key="5">
    <source>
        <dbReference type="ARBA" id="ARBA00022729"/>
    </source>
</evidence>
<evidence type="ECO:0000256" key="9">
    <source>
        <dbReference type="PROSITE-ProRule" id="PRU01360"/>
    </source>
</evidence>
<feature type="domain" description="TonB-dependent receptor plug" evidence="14">
    <location>
        <begin position="72"/>
        <end position="164"/>
    </location>
</feature>
<evidence type="ECO:0000256" key="2">
    <source>
        <dbReference type="ARBA" id="ARBA00022448"/>
    </source>
</evidence>
<evidence type="ECO:0000256" key="6">
    <source>
        <dbReference type="ARBA" id="ARBA00023077"/>
    </source>
</evidence>
<evidence type="ECO:0000259" key="13">
    <source>
        <dbReference type="Pfam" id="PF00593"/>
    </source>
</evidence>
<evidence type="ECO:0000313" key="16">
    <source>
        <dbReference type="Proteomes" id="UP000198784"/>
    </source>
</evidence>
<keyword evidence="3 9" id="KW-1134">Transmembrane beta strand</keyword>
<keyword evidence="4 9" id="KW-0812">Transmembrane</keyword>
<dbReference type="GO" id="GO:0044718">
    <property type="term" value="P:siderophore transmembrane transport"/>
    <property type="evidence" value="ECO:0007669"/>
    <property type="project" value="TreeGrafter"/>
</dbReference>
<sequence>MSHPALPRTALSLALSMALPCLALAADVTVLDALTVSGQRQTAPLGASLEREQRRLARVPGATNLAEPQRETRLATLRDALDYQPGIVIQDFFGATDQPRLNIRGSGIQSNPVNRGVLLLQDGLPLNEADGSFVIGLLEPRNSALISTRRGANATSPGATTLGGELDLQSLTGADESARLRLDAGSFGRYGLQAAAGMQQGDLDGRVSVSQDQYDGYRHHSASHRSIVQSNFGLRLADGIENRSYLSWSDLTFEIPNVIPKARMEDDPRSVLGDGNTPQDRLLNIYRRNPHRDTQQLRIANRTQWSGERLRQELGVYAQHTDDDFTDPLSHTLTASDTLGAQWQLDGNWQALDYRLGLGWSHSDMARELYANSPQDGRRLQRYGDFDLVAENFDLLAGLDWHLASAWTLVAETKWSDVRRDARSANAGPRLDQDWNYFTPKLGLNWTPTPDQRWYANISRSHEAPTFWEIVSGTVSPANPAMARAELVQLDVQRASTVELGGQGRIGASAWSLALYRSEVDDELISTSDSLGVKVGTYNYANRTRHQGIELGLNGTLPGLSLAAAPGEFAYRLAWTLSDFRFRGGEFAGNRIAGVPLQVLGGELLYRSGAWSAGPNLRWIPRDTPTDHANTADNYQDAYALWGFKVDYRVDEQLSLYLQGENLSDEVYASSFVIRNRANASQPTFLSGNGRSLGVGLNYRF</sequence>
<comment type="similarity">
    <text evidence="9 11">Belongs to the TonB-dependent receptor family.</text>
</comment>
<keyword evidence="16" id="KW-1185">Reference proteome</keyword>
<evidence type="ECO:0000256" key="4">
    <source>
        <dbReference type="ARBA" id="ARBA00022692"/>
    </source>
</evidence>
<evidence type="ECO:0000256" key="12">
    <source>
        <dbReference type="SAM" id="SignalP"/>
    </source>
</evidence>
<dbReference type="SUPFAM" id="SSF56935">
    <property type="entry name" value="Porins"/>
    <property type="match status" value="1"/>
</dbReference>
<feature type="chain" id="PRO_5011722586" evidence="12">
    <location>
        <begin position="26"/>
        <end position="701"/>
    </location>
</feature>
<evidence type="ECO:0000256" key="10">
    <source>
        <dbReference type="PROSITE-ProRule" id="PRU10144"/>
    </source>
</evidence>
<feature type="signal peptide" evidence="12">
    <location>
        <begin position="1"/>
        <end position="25"/>
    </location>
</feature>
<gene>
    <name evidence="15" type="ORF">SAMN05216190_10997</name>
</gene>
<dbReference type="Proteomes" id="UP000198784">
    <property type="component" value="Unassembled WGS sequence"/>
</dbReference>
<dbReference type="Gene3D" id="2.40.170.20">
    <property type="entry name" value="TonB-dependent receptor, beta-barrel domain"/>
    <property type="match status" value="1"/>
</dbReference>
<dbReference type="Pfam" id="PF07715">
    <property type="entry name" value="Plug"/>
    <property type="match status" value="1"/>
</dbReference>
<dbReference type="PROSITE" id="PS52016">
    <property type="entry name" value="TONB_DEPENDENT_REC_3"/>
    <property type="match status" value="1"/>
</dbReference>
<keyword evidence="2 9" id="KW-0813">Transport</keyword>
<dbReference type="PANTHER" id="PTHR30069">
    <property type="entry name" value="TONB-DEPENDENT OUTER MEMBRANE RECEPTOR"/>
    <property type="match status" value="1"/>
</dbReference>
<keyword evidence="5 12" id="KW-0732">Signal</keyword>
<evidence type="ECO:0000313" key="15">
    <source>
        <dbReference type="EMBL" id="SFP37492.1"/>
    </source>
</evidence>
<accession>A0A1I5PTU2</accession>
<dbReference type="InterPro" id="IPR010917">
    <property type="entry name" value="TonB_rcpt_CS"/>
</dbReference>
<reference evidence="16" key="1">
    <citation type="submission" date="2016-10" db="EMBL/GenBank/DDBJ databases">
        <authorList>
            <person name="Varghese N."/>
            <person name="Submissions S."/>
        </authorList>
    </citation>
    <scope>NUCLEOTIDE SEQUENCE [LARGE SCALE GENOMIC DNA]</scope>
    <source>
        <strain evidence="16">DSM 17834</strain>
    </source>
</reference>
<dbReference type="EMBL" id="FOWX01000009">
    <property type="protein sequence ID" value="SFP37492.1"/>
    <property type="molecule type" value="Genomic_DNA"/>
</dbReference>
<dbReference type="RefSeq" id="WP_090499977.1">
    <property type="nucleotide sequence ID" value="NZ_FOWX01000009.1"/>
</dbReference>